<keyword evidence="2" id="KW-1185">Reference proteome</keyword>
<name>A0A9Q0RZ03_9DIPT</name>
<protein>
    <submittedName>
        <fullName evidence="1">Uncharacterized protein</fullName>
    </submittedName>
</protein>
<reference evidence="1" key="1">
    <citation type="submission" date="2022-07" db="EMBL/GenBank/DDBJ databases">
        <authorList>
            <person name="Trinca V."/>
            <person name="Uliana J.V.C."/>
            <person name="Torres T.T."/>
            <person name="Ward R.J."/>
            <person name="Monesi N."/>
        </authorList>
    </citation>
    <scope>NUCLEOTIDE SEQUENCE</scope>
    <source>
        <strain evidence="1">HSMRA1968</strain>
        <tissue evidence="1">Whole embryos</tissue>
    </source>
</reference>
<dbReference type="EMBL" id="WJQU01000003">
    <property type="protein sequence ID" value="KAJ6637696.1"/>
    <property type="molecule type" value="Genomic_DNA"/>
</dbReference>
<gene>
    <name evidence="1" type="ORF">Bhyg_10427</name>
</gene>
<evidence type="ECO:0000313" key="1">
    <source>
        <dbReference type="EMBL" id="KAJ6637696.1"/>
    </source>
</evidence>
<organism evidence="1 2">
    <name type="scientific">Pseudolycoriella hygida</name>
    <dbReference type="NCBI Taxonomy" id="35572"/>
    <lineage>
        <taxon>Eukaryota</taxon>
        <taxon>Metazoa</taxon>
        <taxon>Ecdysozoa</taxon>
        <taxon>Arthropoda</taxon>
        <taxon>Hexapoda</taxon>
        <taxon>Insecta</taxon>
        <taxon>Pterygota</taxon>
        <taxon>Neoptera</taxon>
        <taxon>Endopterygota</taxon>
        <taxon>Diptera</taxon>
        <taxon>Nematocera</taxon>
        <taxon>Sciaroidea</taxon>
        <taxon>Sciaridae</taxon>
        <taxon>Pseudolycoriella</taxon>
    </lineage>
</organism>
<dbReference type="Proteomes" id="UP001151699">
    <property type="component" value="Chromosome X"/>
</dbReference>
<comment type="caution">
    <text evidence="1">The sequence shown here is derived from an EMBL/GenBank/DDBJ whole genome shotgun (WGS) entry which is preliminary data.</text>
</comment>
<accession>A0A9Q0RZ03</accession>
<dbReference type="AlphaFoldDB" id="A0A9Q0RZ03"/>
<sequence>MILLYGRMDEIISGCRQCSFIESGSSNVISLKTSGSSLVLSSHNTMPLSSPSARFVRRISFGVKLDQRADDKFCVAAEISNILKNTTEPTC</sequence>
<evidence type="ECO:0000313" key="2">
    <source>
        <dbReference type="Proteomes" id="UP001151699"/>
    </source>
</evidence>
<proteinExistence type="predicted"/>